<comment type="caution">
    <text evidence="2">The sequence shown here is derived from an EMBL/GenBank/DDBJ whole genome shotgun (WGS) entry which is preliminary data.</text>
</comment>
<protein>
    <submittedName>
        <fullName evidence="2">Uncharacterized protein</fullName>
    </submittedName>
</protein>
<evidence type="ECO:0000256" key="1">
    <source>
        <dbReference type="SAM" id="MobiDB-lite"/>
    </source>
</evidence>
<name>A0A2V0PED5_9CHLO</name>
<accession>A0A2V0PED5</accession>
<proteinExistence type="predicted"/>
<evidence type="ECO:0000313" key="3">
    <source>
        <dbReference type="Proteomes" id="UP000247498"/>
    </source>
</evidence>
<feature type="region of interest" description="Disordered" evidence="1">
    <location>
        <begin position="232"/>
        <end position="318"/>
    </location>
</feature>
<gene>
    <name evidence="2" type="ORF">Rsub_11041</name>
</gene>
<dbReference type="InParanoid" id="A0A2V0PED5"/>
<keyword evidence="3" id="KW-1185">Reference proteome</keyword>
<evidence type="ECO:0000313" key="2">
    <source>
        <dbReference type="EMBL" id="GBF98221.1"/>
    </source>
</evidence>
<dbReference type="AlphaFoldDB" id="A0A2V0PED5"/>
<dbReference type="Proteomes" id="UP000247498">
    <property type="component" value="Unassembled WGS sequence"/>
</dbReference>
<feature type="region of interest" description="Disordered" evidence="1">
    <location>
        <begin position="1"/>
        <end position="24"/>
    </location>
</feature>
<dbReference type="EMBL" id="BDRX01000119">
    <property type="protein sequence ID" value="GBF98221.1"/>
    <property type="molecule type" value="Genomic_DNA"/>
</dbReference>
<feature type="compositionally biased region" description="Low complexity" evidence="1">
    <location>
        <begin position="248"/>
        <end position="265"/>
    </location>
</feature>
<organism evidence="2 3">
    <name type="scientific">Raphidocelis subcapitata</name>
    <dbReference type="NCBI Taxonomy" id="307507"/>
    <lineage>
        <taxon>Eukaryota</taxon>
        <taxon>Viridiplantae</taxon>
        <taxon>Chlorophyta</taxon>
        <taxon>core chlorophytes</taxon>
        <taxon>Chlorophyceae</taxon>
        <taxon>CS clade</taxon>
        <taxon>Sphaeropleales</taxon>
        <taxon>Selenastraceae</taxon>
        <taxon>Raphidocelis</taxon>
    </lineage>
</organism>
<feature type="compositionally biased region" description="Low complexity" evidence="1">
    <location>
        <begin position="272"/>
        <end position="318"/>
    </location>
</feature>
<sequence>MASESEEDSGSPPSSPPRPKRDWTKTELEALLDAWVTDPQTAWRLSDLSGLGSGGRMSAAARAMQAQLLGEIDNCSADELAEGLEMTLLTSYGIWETVQLPKLVAGLEAAPFDRFDPLPVQWKAVDAACRAAVRRTRAPAHPLDTACAMLWFQREVPVWGTDAMACDGCGEPKRWWQGGWVCRSCDDDDTFRPPKRRRTRRAMVAVPAAVLPAVPAVPAAPAVPAVVAATPSAAGAGGASGPAPPLPGRAAAHLPSAAGPGPHGNPAGGLARGPDGAAPAESAHAAPPTTAAAGPQPATAEPPGSAAGAEEPRAAGARPALCELDELFAEWLK</sequence>
<reference evidence="2 3" key="1">
    <citation type="journal article" date="2018" name="Sci. Rep.">
        <title>Raphidocelis subcapitata (=Pseudokirchneriella subcapitata) provides an insight into genome evolution and environmental adaptations in the Sphaeropleales.</title>
        <authorList>
            <person name="Suzuki S."/>
            <person name="Yamaguchi H."/>
            <person name="Nakajima N."/>
            <person name="Kawachi M."/>
        </authorList>
    </citation>
    <scope>NUCLEOTIDE SEQUENCE [LARGE SCALE GENOMIC DNA]</scope>
    <source>
        <strain evidence="2 3">NIES-35</strain>
    </source>
</reference>